<gene>
    <name evidence="1" type="ORF">GPUH_LOCUS4755</name>
</gene>
<sequence>MLAVALNEAPVPLYDRRNIAKPFLVLEPGHLPITDASSRNLFRSLSVTHVGFNSLGNELIVNIGGEQIYIFNILERAHEPDALQSLQSLLANPIKNLPDVGEFMGFENTTTDVFKKERERAKIHFNNNEFTDAINTYSRAILKCEKLCGRIPPPGHKHAMDLCLLLANRGACYLRRLWDGDVYASLIDLLRALKIEPRHSKVHYRIVKALIDLKQYNMARKISDLFKVCLKVLFYMTFKRKLGRGGLCSVLFENLSSELI</sequence>
<evidence type="ECO:0000313" key="2">
    <source>
        <dbReference type="Proteomes" id="UP000271098"/>
    </source>
</evidence>
<dbReference type="EMBL" id="UYRT01009330">
    <property type="protein sequence ID" value="VDK47133.1"/>
    <property type="molecule type" value="Genomic_DNA"/>
</dbReference>
<dbReference type="Gene3D" id="1.25.40.10">
    <property type="entry name" value="Tetratricopeptide repeat domain"/>
    <property type="match status" value="1"/>
</dbReference>
<keyword evidence="2" id="KW-1185">Reference proteome</keyword>
<protein>
    <submittedName>
        <fullName evidence="3">TPR_REGION domain-containing protein</fullName>
    </submittedName>
</protein>
<name>A0A183D7R4_9BILA</name>
<reference evidence="1 2" key="2">
    <citation type="submission" date="2018-11" db="EMBL/GenBank/DDBJ databases">
        <authorList>
            <consortium name="Pathogen Informatics"/>
        </authorList>
    </citation>
    <scope>NUCLEOTIDE SEQUENCE [LARGE SCALE GENOMIC DNA]</scope>
</reference>
<dbReference type="OrthoDB" id="4869960at2759"/>
<accession>A0A183D7R4</accession>
<dbReference type="SUPFAM" id="SSF48452">
    <property type="entry name" value="TPR-like"/>
    <property type="match status" value="1"/>
</dbReference>
<proteinExistence type="predicted"/>
<dbReference type="AlphaFoldDB" id="A0A183D7R4"/>
<evidence type="ECO:0000313" key="3">
    <source>
        <dbReference type="WBParaSite" id="GPUH_0000476201-mRNA-1"/>
    </source>
</evidence>
<dbReference type="Proteomes" id="UP000271098">
    <property type="component" value="Unassembled WGS sequence"/>
</dbReference>
<dbReference type="WBParaSite" id="GPUH_0000476201-mRNA-1">
    <property type="protein sequence ID" value="GPUH_0000476201-mRNA-1"/>
    <property type="gene ID" value="GPUH_0000476201"/>
</dbReference>
<organism evidence="3">
    <name type="scientific">Gongylonema pulchrum</name>
    <dbReference type="NCBI Taxonomy" id="637853"/>
    <lineage>
        <taxon>Eukaryota</taxon>
        <taxon>Metazoa</taxon>
        <taxon>Ecdysozoa</taxon>
        <taxon>Nematoda</taxon>
        <taxon>Chromadorea</taxon>
        <taxon>Rhabditida</taxon>
        <taxon>Spirurina</taxon>
        <taxon>Spiruromorpha</taxon>
        <taxon>Spiruroidea</taxon>
        <taxon>Gongylonematidae</taxon>
        <taxon>Gongylonema</taxon>
    </lineage>
</organism>
<dbReference type="InterPro" id="IPR011990">
    <property type="entry name" value="TPR-like_helical_dom_sf"/>
</dbReference>
<evidence type="ECO:0000313" key="1">
    <source>
        <dbReference type="EMBL" id="VDK47133.1"/>
    </source>
</evidence>
<reference evidence="3" key="1">
    <citation type="submission" date="2016-06" db="UniProtKB">
        <authorList>
            <consortium name="WormBaseParasite"/>
        </authorList>
    </citation>
    <scope>IDENTIFICATION</scope>
</reference>